<evidence type="ECO:0000313" key="4">
    <source>
        <dbReference type="Proteomes" id="UP001244640"/>
    </source>
</evidence>
<comment type="caution">
    <text evidence="3">The sequence shown here is derived from an EMBL/GenBank/DDBJ whole genome shotgun (WGS) entry which is preliminary data.</text>
</comment>
<dbReference type="CDD" id="cd00293">
    <property type="entry name" value="USP-like"/>
    <property type="match status" value="1"/>
</dbReference>
<sequence>MLIKQNRPIYDYILYDEDKLIIADMENTNSKFKRILVAVDDEPCAEKAIHYAKEMAQVFGASVALVTVIPPTSPANFGADPLLGQQPIIVPEVSEMEQDNAQKYLEKISREFTGAGEVYLFNRIGSIKEEILAASHEWSADLIIMGSNGRTGFDHFISGSVSESVIRKSTCPVLVIPSKCD</sequence>
<evidence type="ECO:0000259" key="2">
    <source>
        <dbReference type="Pfam" id="PF00582"/>
    </source>
</evidence>
<organism evidence="3 4">
    <name type="scientific">Sphingobacterium zeae</name>
    <dbReference type="NCBI Taxonomy" id="1776859"/>
    <lineage>
        <taxon>Bacteria</taxon>
        <taxon>Pseudomonadati</taxon>
        <taxon>Bacteroidota</taxon>
        <taxon>Sphingobacteriia</taxon>
        <taxon>Sphingobacteriales</taxon>
        <taxon>Sphingobacteriaceae</taxon>
        <taxon>Sphingobacterium</taxon>
    </lineage>
</organism>
<dbReference type="PANTHER" id="PTHR46268:SF6">
    <property type="entry name" value="UNIVERSAL STRESS PROTEIN UP12"/>
    <property type="match status" value="1"/>
</dbReference>
<evidence type="ECO:0000256" key="1">
    <source>
        <dbReference type="ARBA" id="ARBA00008791"/>
    </source>
</evidence>
<feature type="domain" description="UspA" evidence="2">
    <location>
        <begin position="32"/>
        <end position="177"/>
    </location>
</feature>
<dbReference type="EMBL" id="JAUTBA010000001">
    <property type="protein sequence ID" value="MDQ1150441.1"/>
    <property type="molecule type" value="Genomic_DNA"/>
</dbReference>
<proteinExistence type="inferred from homology"/>
<dbReference type="InterPro" id="IPR006015">
    <property type="entry name" value="Universal_stress_UspA"/>
</dbReference>
<protein>
    <submittedName>
        <fullName evidence="3">Nucleotide-binding universal stress UspA family protein</fullName>
    </submittedName>
</protein>
<gene>
    <name evidence="3" type="ORF">QE382_002425</name>
</gene>
<dbReference type="Proteomes" id="UP001244640">
    <property type="component" value="Unassembled WGS sequence"/>
</dbReference>
<dbReference type="SUPFAM" id="SSF52402">
    <property type="entry name" value="Adenine nucleotide alpha hydrolases-like"/>
    <property type="match status" value="1"/>
</dbReference>
<dbReference type="PANTHER" id="PTHR46268">
    <property type="entry name" value="STRESS RESPONSE PROTEIN NHAX"/>
    <property type="match status" value="1"/>
</dbReference>
<dbReference type="PRINTS" id="PR01438">
    <property type="entry name" value="UNVRSLSTRESS"/>
</dbReference>
<dbReference type="Gene3D" id="3.40.50.620">
    <property type="entry name" value="HUPs"/>
    <property type="match status" value="1"/>
</dbReference>
<name>A0ABU0U655_9SPHI</name>
<dbReference type="Pfam" id="PF00582">
    <property type="entry name" value="Usp"/>
    <property type="match status" value="1"/>
</dbReference>
<dbReference type="RefSeq" id="WP_293884517.1">
    <property type="nucleotide sequence ID" value="NZ_JAUTBA010000001.1"/>
</dbReference>
<reference evidence="3 4" key="1">
    <citation type="submission" date="2023-07" db="EMBL/GenBank/DDBJ databases">
        <title>Functional and genomic diversity of the sorghum phyllosphere microbiome.</title>
        <authorList>
            <person name="Shade A."/>
        </authorList>
    </citation>
    <scope>NUCLEOTIDE SEQUENCE [LARGE SCALE GENOMIC DNA]</scope>
    <source>
        <strain evidence="3 4">SORGH_AS_0892</strain>
    </source>
</reference>
<dbReference type="InterPro" id="IPR014729">
    <property type="entry name" value="Rossmann-like_a/b/a_fold"/>
</dbReference>
<accession>A0ABU0U655</accession>
<evidence type="ECO:0000313" key="3">
    <source>
        <dbReference type="EMBL" id="MDQ1150441.1"/>
    </source>
</evidence>
<dbReference type="InterPro" id="IPR006016">
    <property type="entry name" value="UspA"/>
</dbReference>
<comment type="similarity">
    <text evidence="1">Belongs to the universal stress protein A family.</text>
</comment>
<keyword evidence="4" id="KW-1185">Reference proteome</keyword>